<gene>
    <name evidence="1" type="ORF">QAD02_007014</name>
</gene>
<evidence type="ECO:0000313" key="2">
    <source>
        <dbReference type="Proteomes" id="UP001239111"/>
    </source>
</evidence>
<sequence length="161" mass="18211">MASLQAVQPVIIAGKNSFELYGYDVILDERLKPWLLEVNASPSLNATDAADFRLKFDLVDDVLNILDFERLLTGRERRVGGFDLLWDDEPVWAPMTSVIDGSAPKRRLNIFLGAPNDRVEQLRELRAKLRHRCIYTPPKPPKKHSPETLVTDQQVGCATIT</sequence>
<dbReference type="EMBL" id="CM056744">
    <property type="protein sequence ID" value="KAJ8665352.1"/>
    <property type="molecule type" value="Genomic_DNA"/>
</dbReference>
<name>A0ACC2N4U7_9HYME</name>
<keyword evidence="2" id="KW-1185">Reference proteome</keyword>
<comment type="caution">
    <text evidence="1">The sequence shown here is derived from an EMBL/GenBank/DDBJ whole genome shotgun (WGS) entry which is preliminary data.</text>
</comment>
<reference evidence="1" key="1">
    <citation type="submission" date="2023-04" db="EMBL/GenBank/DDBJ databases">
        <title>A chromosome-level genome assembly of the parasitoid wasp Eretmocerus hayati.</title>
        <authorList>
            <person name="Zhong Y."/>
            <person name="Liu S."/>
            <person name="Liu Y."/>
        </authorList>
    </citation>
    <scope>NUCLEOTIDE SEQUENCE</scope>
    <source>
        <strain evidence="1">ZJU_SS_LIU_2023</strain>
    </source>
</reference>
<evidence type="ECO:0000313" key="1">
    <source>
        <dbReference type="EMBL" id="KAJ8665352.1"/>
    </source>
</evidence>
<dbReference type="Proteomes" id="UP001239111">
    <property type="component" value="Chromosome 4"/>
</dbReference>
<accession>A0ACC2N4U7</accession>
<organism evidence="1 2">
    <name type="scientific">Eretmocerus hayati</name>
    <dbReference type="NCBI Taxonomy" id="131215"/>
    <lineage>
        <taxon>Eukaryota</taxon>
        <taxon>Metazoa</taxon>
        <taxon>Ecdysozoa</taxon>
        <taxon>Arthropoda</taxon>
        <taxon>Hexapoda</taxon>
        <taxon>Insecta</taxon>
        <taxon>Pterygota</taxon>
        <taxon>Neoptera</taxon>
        <taxon>Endopterygota</taxon>
        <taxon>Hymenoptera</taxon>
        <taxon>Apocrita</taxon>
        <taxon>Proctotrupomorpha</taxon>
        <taxon>Chalcidoidea</taxon>
        <taxon>Aphelinidae</taxon>
        <taxon>Aphelininae</taxon>
        <taxon>Eretmocerus</taxon>
    </lineage>
</organism>
<proteinExistence type="predicted"/>
<protein>
    <submittedName>
        <fullName evidence="1">Uncharacterized protein</fullName>
    </submittedName>
</protein>